<dbReference type="EMBL" id="JANJYJ010000003">
    <property type="protein sequence ID" value="KAK3221861.1"/>
    <property type="molecule type" value="Genomic_DNA"/>
</dbReference>
<dbReference type="AlphaFoldDB" id="A0AAE0APG9"/>
<proteinExistence type="predicted"/>
<organism evidence="1 2">
    <name type="scientific">Dipteronia sinensis</name>
    <dbReference type="NCBI Taxonomy" id="43782"/>
    <lineage>
        <taxon>Eukaryota</taxon>
        <taxon>Viridiplantae</taxon>
        <taxon>Streptophyta</taxon>
        <taxon>Embryophyta</taxon>
        <taxon>Tracheophyta</taxon>
        <taxon>Spermatophyta</taxon>
        <taxon>Magnoliopsida</taxon>
        <taxon>eudicotyledons</taxon>
        <taxon>Gunneridae</taxon>
        <taxon>Pentapetalae</taxon>
        <taxon>rosids</taxon>
        <taxon>malvids</taxon>
        <taxon>Sapindales</taxon>
        <taxon>Sapindaceae</taxon>
        <taxon>Hippocastanoideae</taxon>
        <taxon>Acereae</taxon>
        <taxon>Dipteronia</taxon>
    </lineage>
</organism>
<keyword evidence="2" id="KW-1185">Reference proteome</keyword>
<comment type="caution">
    <text evidence="1">The sequence shown here is derived from an EMBL/GenBank/DDBJ whole genome shotgun (WGS) entry which is preliminary data.</text>
</comment>
<dbReference type="PANTHER" id="PTHR33116">
    <property type="entry name" value="REVERSE TRANSCRIPTASE ZINC-BINDING DOMAIN-CONTAINING PROTEIN-RELATED-RELATED"/>
    <property type="match status" value="1"/>
</dbReference>
<accession>A0AAE0APG9</accession>
<dbReference type="PANTHER" id="PTHR33116:SF86">
    <property type="entry name" value="REVERSE TRANSCRIPTASE DOMAIN-CONTAINING PROTEIN"/>
    <property type="match status" value="1"/>
</dbReference>
<evidence type="ECO:0000313" key="2">
    <source>
        <dbReference type="Proteomes" id="UP001281410"/>
    </source>
</evidence>
<reference evidence="1" key="1">
    <citation type="journal article" date="2023" name="Plant J.">
        <title>Genome sequences and population genomics provide insights into the demographic history, inbreeding, and mutation load of two 'living fossil' tree species of Dipteronia.</title>
        <authorList>
            <person name="Feng Y."/>
            <person name="Comes H.P."/>
            <person name="Chen J."/>
            <person name="Zhu S."/>
            <person name="Lu R."/>
            <person name="Zhang X."/>
            <person name="Li P."/>
            <person name="Qiu J."/>
            <person name="Olsen K.M."/>
            <person name="Qiu Y."/>
        </authorList>
    </citation>
    <scope>NUCLEOTIDE SEQUENCE</scope>
    <source>
        <strain evidence="1">NBL</strain>
    </source>
</reference>
<sequence length="104" mass="11822">MDIVDKVWGRIKGWGEKLLSIGGKEILIEAVVQSIPTYAMSLFRLPKSLITDIQRLTTRFWSGSNSNSQKIHWSTWSRLCSPKRGGLRFGDLETLNRSLLAKQC</sequence>
<evidence type="ECO:0000313" key="1">
    <source>
        <dbReference type="EMBL" id="KAK3221861.1"/>
    </source>
</evidence>
<dbReference type="Proteomes" id="UP001281410">
    <property type="component" value="Unassembled WGS sequence"/>
</dbReference>
<name>A0AAE0APG9_9ROSI</name>
<protein>
    <submittedName>
        <fullName evidence="1">Uncharacterized protein</fullName>
    </submittedName>
</protein>
<gene>
    <name evidence="1" type="ORF">Dsin_008886</name>
</gene>